<accession>A0ACD6AX75</accession>
<keyword evidence="2" id="KW-1185">Reference proteome</keyword>
<sequence length="79" mass="9184">MENCIFGICNNAMGERRELNPRMVDSQSTALIHLATSAPYPAKGFFSFLHSSLVYLFRPLYFDRDIGHRMPLFKKEKKE</sequence>
<name>A0ACD6AX75_AVESA</name>
<reference evidence="1" key="1">
    <citation type="submission" date="2025-09" db="UniProtKB">
        <authorList>
            <consortium name="EnsemblPlants"/>
        </authorList>
    </citation>
    <scope>IDENTIFICATION</scope>
</reference>
<protein>
    <submittedName>
        <fullName evidence="1">Uncharacterized protein</fullName>
    </submittedName>
</protein>
<proteinExistence type="predicted"/>
<evidence type="ECO:0000313" key="2">
    <source>
        <dbReference type="Proteomes" id="UP001732700"/>
    </source>
</evidence>
<organism evidence="1 2">
    <name type="scientific">Avena sativa</name>
    <name type="common">Oat</name>
    <dbReference type="NCBI Taxonomy" id="4498"/>
    <lineage>
        <taxon>Eukaryota</taxon>
        <taxon>Viridiplantae</taxon>
        <taxon>Streptophyta</taxon>
        <taxon>Embryophyta</taxon>
        <taxon>Tracheophyta</taxon>
        <taxon>Spermatophyta</taxon>
        <taxon>Magnoliopsida</taxon>
        <taxon>Liliopsida</taxon>
        <taxon>Poales</taxon>
        <taxon>Poaceae</taxon>
        <taxon>BOP clade</taxon>
        <taxon>Pooideae</taxon>
        <taxon>Poodae</taxon>
        <taxon>Poeae</taxon>
        <taxon>Poeae Chloroplast Group 1 (Aveneae type)</taxon>
        <taxon>Aveninae</taxon>
        <taxon>Avena</taxon>
    </lineage>
</organism>
<dbReference type="Proteomes" id="UP001732700">
    <property type="component" value="Unassembled WGS sequence"/>
</dbReference>
<evidence type="ECO:0000313" key="1">
    <source>
        <dbReference type="EnsemblPlants" id="AVESA.00010b.r2.UnG1509510.1.CDS.1"/>
    </source>
</evidence>
<dbReference type="EnsemblPlants" id="AVESA.00010b.r2.UnG1509510.1">
    <property type="protein sequence ID" value="AVESA.00010b.r2.UnG1509510.1.CDS.1"/>
    <property type="gene ID" value="AVESA.00010b.r2.UnG1509510"/>
</dbReference>